<reference evidence="13" key="1">
    <citation type="journal article" date="2020" name="Nat. Commun.">
        <title>Genome assembly of wild tea tree DASZ reveals pedigree and selection history of tea varieties.</title>
        <authorList>
            <person name="Zhang W."/>
            <person name="Zhang Y."/>
            <person name="Qiu H."/>
            <person name="Guo Y."/>
            <person name="Wan H."/>
            <person name="Zhang X."/>
            <person name="Scossa F."/>
            <person name="Alseekh S."/>
            <person name="Zhang Q."/>
            <person name="Wang P."/>
            <person name="Xu L."/>
            <person name="Schmidt M.H."/>
            <person name="Jia X."/>
            <person name="Li D."/>
            <person name="Zhu A."/>
            <person name="Guo F."/>
            <person name="Chen W."/>
            <person name="Ni D."/>
            <person name="Usadel B."/>
            <person name="Fernie A.R."/>
            <person name="Wen W."/>
        </authorList>
    </citation>
    <scope>NUCLEOTIDE SEQUENCE [LARGE SCALE GENOMIC DNA]</scope>
    <source>
        <strain evidence="13">cv. G240</strain>
    </source>
</reference>
<keyword evidence="7" id="KW-0804">Transcription</keyword>
<keyword evidence="13" id="KW-1185">Reference proteome</keyword>
<gene>
    <name evidence="12" type="ORF">HYC85_002090</name>
</gene>
<accession>A0A7J7I8H1</accession>
<dbReference type="GO" id="GO:0010044">
    <property type="term" value="P:response to aluminum ion"/>
    <property type="evidence" value="ECO:0007669"/>
    <property type="project" value="InterPro"/>
</dbReference>
<comment type="subcellular location">
    <subcellularLocation>
        <location evidence="1">Nucleus</location>
    </subcellularLocation>
</comment>
<evidence type="ECO:0000256" key="10">
    <source>
        <dbReference type="SAM" id="MobiDB-lite"/>
    </source>
</evidence>
<evidence type="ECO:0000256" key="6">
    <source>
        <dbReference type="ARBA" id="ARBA00023015"/>
    </source>
</evidence>
<feature type="region of interest" description="Disordered" evidence="10">
    <location>
        <begin position="1"/>
        <end position="40"/>
    </location>
</feature>
<dbReference type="InterPro" id="IPR058196">
    <property type="entry name" value="zf-C2H2_STOP1/2_C"/>
</dbReference>
<evidence type="ECO:0000256" key="8">
    <source>
        <dbReference type="ARBA" id="ARBA00023242"/>
    </source>
</evidence>
<evidence type="ECO:0000256" key="3">
    <source>
        <dbReference type="ARBA" id="ARBA00022737"/>
    </source>
</evidence>
<sequence>MSNPSALSHNPDPTHNPPPQPPAASTGLISRQPQSGGAADPRIPILLNLSTIQSKMESLKRFLSNSINNNTLLTKHLSEMVSDEISSAVDQVIINGAALLAIQPEEIASDLNFLVNHTMNINGGYKTREAIESDDRWEIIEFSSAQLLGARKHCCDLCGKEFKRYANLRIHIRTHENQSKGSELWKKRARFSCPFIGCERNKLNEKFRPLKSVVCAKNHYRRSHCPKMYSCTRCNRKSFSVLADLKSHFKHCGESRFRCSCGTSFLRRDKLVGHMTLFEGHVPAAMEEDGKAKGEVVMVGDEEDEDQMGSCSENRFLEGVFEEFDSIEKYCLQGALGDSSNL</sequence>
<dbReference type="SMART" id="SM00355">
    <property type="entry name" value="ZnF_C2H2"/>
    <property type="match status" value="4"/>
</dbReference>
<comment type="caution">
    <text evidence="12">The sequence shown here is derived from an EMBL/GenBank/DDBJ whole genome shotgun (WGS) entry which is preliminary data.</text>
</comment>
<evidence type="ECO:0000256" key="2">
    <source>
        <dbReference type="ARBA" id="ARBA00022723"/>
    </source>
</evidence>
<dbReference type="PROSITE" id="PS00028">
    <property type="entry name" value="ZINC_FINGER_C2H2_1"/>
    <property type="match status" value="1"/>
</dbReference>
<name>A0A7J7I8H1_CAMSI</name>
<keyword evidence="8" id="KW-0539">Nucleus</keyword>
<dbReference type="InterPro" id="IPR044300">
    <property type="entry name" value="STOP1/2"/>
</dbReference>
<dbReference type="Pfam" id="PF23118">
    <property type="entry name" value="zf-C2H2_STOP2_C"/>
    <property type="match status" value="1"/>
</dbReference>
<dbReference type="AlphaFoldDB" id="A0A7J7I8H1"/>
<keyword evidence="5" id="KW-0862">Zinc</keyword>
<protein>
    <recommendedName>
        <fullName evidence="11">C2H2-type domain-containing protein</fullName>
    </recommendedName>
</protein>
<evidence type="ECO:0000256" key="5">
    <source>
        <dbReference type="ARBA" id="ARBA00022833"/>
    </source>
</evidence>
<keyword evidence="4 9" id="KW-0863">Zinc-finger</keyword>
<keyword evidence="2" id="KW-0479">Metal-binding</keyword>
<dbReference type="InterPro" id="IPR013087">
    <property type="entry name" value="Znf_C2H2_type"/>
</dbReference>
<dbReference type="InterPro" id="IPR059161">
    <property type="entry name" value="Znf-C2H2_STOP1/2_3rd"/>
</dbReference>
<evidence type="ECO:0000313" key="13">
    <source>
        <dbReference type="Proteomes" id="UP000593564"/>
    </source>
</evidence>
<organism evidence="12 13">
    <name type="scientific">Camellia sinensis</name>
    <name type="common">Tea plant</name>
    <name type="synonym">Thea sinensis</name>
    <dbReference type="NCBI Taxonomy" id="4442"/>
    <lineage>
        <taxon>Eukaryota</taxon>
        <taxon>Viridiplantae</taxon>
        <taxon>Streptophyta</taxon>
        <taxon>Embryophyta</taxon>
        <taxon>Tracheophyta</taxon>
        <taxon>Spermatophyta</taxon>
        <taxon>Magnoliopsida</taxon>
        <taxon>eudicotyledons</taxon>
        <taxon>Gunneridae</taxon>
        <taxon>Pentapetalae</taxon>
        <taxon>asterids</taxon>
        <taxon>Ericales</taxon>
        <taxon>Theaceae</taxon>
        <taxon>Camellia</taxon>
    </lineage>
</organism>
<evidence type="ECO:0000256" key="4">
    <source>
        <dbReference type="ARBA" id="ARBA00022771"/>
    </source>
</evidence>
<keyword evidence="6" id="KW-0805">Transcription regulation</keyword>
<evidence type="ECO:0000259" key="11">
    <source>
        <dbReference type="PROSITE" id="PS50157"/>
    </source>
</evidence>
<proteinExistence type="predicted"/>
<dbReference type="GO" id="GO:0008270">
    <property type="term" value="F:zinc ion binding"/>
    <property type="evidence" value="ECO:0007669"/>
    <property type="project" value="UniProtKB-KW"/>
</dbReference>
<dbReference type="GO" id="GO:0010447">
    <property type="term" value="P:response to acidic pH"/>
    <property type="evidence" value="ECO:0007669"/>
    <property type="project" value="InterPro"/>
</dbReference>
<dbReference type="PANTHER" id="PTHR46352">
    <property type="entry name" value="PROTEIN SENSITIVE TO PROTON RHIZOTOXICITY 1"/>
    <property type="match status" value="1"/>
</dbReference>
<evidence type="ECO:0000256" key="7">
    <source>
        <dbReference type="ARBA" id="ARBA00023163"/>
    </source>
</evidence>
<dbReference type="SUPFAM" id="SSF57667">
    <property type="entry name" value="beta-beta-alpha zinc fingers"/>
    <property type="match status" value="1"/>
</dbReference>
<dbReference type="InterPro" id="IPR036236">
    <property type="entry name" value="Znf_C2H2_sf"/>
</dbReference>
<dbReference type="PROSITE" id="PS50157">
    <property type="entry name" value="ZINC_FINGER_C2H2_2"/>
    <property type="match status" value="1"/>
</dbReference>
<evidence type="ECO:0000256" key="1">
    <source>
        <dbReference type="ARBA" id="ARBA00004123"/>
    </source>
</evidence>
<dbReference type="Gene3D" id="3.30.160.60">
    <property type="entry name" value="Classic Zinc Finger"/>
    <property type="match status" value="2"/>
</dbReference>
<dbReference type="PANTHER" id="PTHR46352:SF14">
    <property type="entry name" value="PROTEIN SENSITIVE TO PROTON RHIZOTOXICITY 2-LIKE"/>
    <property type="match status" value="1"/>
</dbReference>
<evidence type="ECO:0000313" key="12">
    <source>
        <dbReference type="EMBL" id="KAF5960881.1"/>
    </source>
</evidence>
<dbReference type="Proteomes" id="UP000593564">
    <property type="component" value="Unassembled WGS sequence"/>
</dbReference>
<keyword evidence="3" id="KW-0677">Repeat</keyword>
<dbReference type="EMBL" id="JACBKZ010000001">
    <property type="protein sequence ID" value="KAF5960881.1"/>
    <property type="molecule type" value="Genomic_DNA"/>
</dbReference>
<reference evidence="12 13" key="2">
    <citation type="submission" date="2020-07" db="EMBL/GenBank/DDBJ databases">
        <title>Genome assembly of wild tea tree DASZ reveals pedigree and selection history of tea varieties.</title>
        <authorList>
            <person name="Zhang W."/>
        </authorList>
    </citation>
    <scope>NUCLEOTIDE SEQUENCE [LARGE SCALE GENOMIC DNA]</scope>
    <source>
        <strain evidence="13">cv. G240</strain>
        <tissue evidence="12">Leaf</tissue>
    </source>
</reference>
<evidence type="ECO:0000256" key="9">
    <source>
        <dbReference type="PROSITE-ProRule" id="PRU00042"/>
    </source>
</evidence>
<dbReference type="Pfam" id="PF23115">
    <property type="entry name" value="zf-C2H2_STOP2_3rd"/>
    <property type="match status" value="1"/>
</dbReference>
<feature type="domain" description="C2H2-type" evidence="11">
    <location>
        <begin position="153"/>
        <end position="180"/>
    </location>
</feature>